<keyword evidence="2" id="KW-1185">Reference proteome</keyword>
<evidence type="ECO:0000313" key="1">
    <source>
        <dbReference type="EMBL" id="SJL14186.1"/>
    </source>
</evidence>
<dbReference type="Proteomes" id="UP000219338">
    <property type="component" value="Unassembled WGS sequence"/>
</dbReference>
<proteinExistence type="predicted"/>
<protein>
    <submittedName>
        <fullName evidence="1">Uncharacterized protein</fullName>
    </submittedName>
</protein>
<dbReference type="AlphaFoldDB" id="A0A284RZP4"/>
<dbReference type="EMBL" id="FUEG01000022">
    <property type="protein sequence ID" value="SJL14186.1"/>
    <property type="molecule type" value="Genomic_DNA"/>
</dbReference>
<name>A0A284RZP4_ARMOS</name>
<reference evidence="2" key="1">
    <citation type="journal article" date="2017" name="Nat. Ecol. Evol.">
        <title>Genome expansion and lineage-specific genetic innovations in the forest pathogenic fungi Armillaria.</title>
        <authorList>
            <person name="Sipos G."/>
            <person name="Prasanna A.N."/>
            <person name="Walter M.C."/>
            <person name="O'Connor E."/>
            <person name="Balint B."/>
            <person name="Krizsan K."/>
            <person name="Kiss B."/>
            <person name="Hess J."/>
            <person name="Varga T."/>
            <person name="Slot J."/>
            <person name="Riley R."/>
            <person name="Boka B."/>
            <person name="Rigling D."/>
            <person name="Barry K."/>
            <person name="Lee J."/>
            <person name="Mihaltcheva S."/>
            <person name="LaButti K."/>
            <person name="Lipzen A."/>
            <person name="Waldron R."/>
            <person name="Moloney N.M."/>
            <person name="Sperisen C."/>
            <person name="Kredics L."/>
            <person name="Vagvoelgyi C."/>
            <person name="Patrignani A."/>
            <person name="Fitzpatrick D."/>
            <person name="Nagy I."/>
            <person name="Doyle S."/>
            <person name="Anderson J.B."/>
            <person name="Grigoriev I.V."/>
            <person name="Gueldener U."/>
            <person name="Muensterkoetter M."/>
            <person name="Nagy L.G."/>
        </authorList>
    </citation>
    <scope>NUCLEOTIDE SEQUENCE [LARGE SCALE GENOMIC DNA]</scope>
    <source>
        <strain evidence="2">C18/9</strain>
    </source>
</reference>
<accession>A0A284RZP4</accession>
<evidence type="ECO:0000313" key="2">
    <source>
        <dbReference type="Proteomes" id="UP000219338"/>
    </source>
</evidence>
<sequence length="111" mass="13338">MLAYVPRIYGRMYYVQEWISTGPNNPQLCRRFLCDRGTFSYFLYHVPNHIEEEWAPRNRYISGSTYNRIRFKGNVLIMKQMMEGKVVNVECDELRLLATRALQFVIEENYD</sequence>
<gene>
    <name evidence="1" type="ORF">ARMOST_17641</name>
</gene>
<organism evidence="1 2">
    <name type="scientific">Armillaria ostoyae</name>
    <name type="common">Armillaria root rot fungus</name>
    <dbReference type="NCBI Taxonomy" id="47428"/>
    <lineage>
        <taxon>Eukaryota</taxon>
        <taxon>Fungi</taxon>
        <taxon>Dikarya</taxon>
        <taxon>Basidiomycota</taxon>
        <taxon>Agaricomycotina</taxon>
        <taxon>Agaricomycetes</taxon>
        <taxon>Agaricomycetidae</taxon>
        <taxon>Agaricales</taxon>
        <taxon>Marasmiineae</taxon>
        <taxon>Physalacriaceae</taxon>
        <taxon>Armillaria</taxon>
    </lineage>
</organism>